<evidence type="ECO:0000256" key="1">
    <source>
        <dbReference type="ARBA" id="ARBA00022475"/>
    </source>
</evidence>
<comment type="similarity">
    <text evidence="7">Belongs to the transglycosylase MltG family.</text>
</comment>
<feature type="site" description="Important for catalytic activity" evidence="7">
    <location>
        <position position="213"/>
    </location>
</feature>
<keyword evidence="6 7" id="KW-0961">Cell wall biogenesis/degradation</keyword>
<dbReference type="CDD" id="cd08010">
    <property type="entry name" value="MltG_like"/>
    <property type="match status" value="1"/>
</dbReference>
<dbReference type="Gene3D" id="3.30.160.60">
    <property type="entry name" value="Classic Zinc Finger"/>
    <property type="match status" value="1"/>
</dbReference>
<dbReference type="Proteomes" id="UP000006697">
    <property type="component" value="Chromosome"/>
</dbReference>
<keyword evidence="5 7" id="KW-0456">Lyase</keyword>
<name>A4G4Y0_HERAR</name>
<evidence type="ECO:0000256" key="3">
    <source>
        <dbReference type="ARBA" id="ARBA00022989"/>
    </source>
</evidence>
<dbReference type="GO" id="GO:0009252">
    <property type="term" value="P:peptidoglycan biosynthetic process"/>
    <property type="evidence" value="ECO:0007669"/>
    <property type="project" value="UniProtKB-UniRule"/>
</dbReference>
<keyword evidence="7" id="KW-0997">Cell inner membrane</keyword>
<evidence type="ECO:0000256" key="6">
    <source>
        <dbReference type="ARBA" id="ARBA00023316"/>
    </source>
</evidence>
<dbReference type="PANTHER" id="PTHR30518:SF2">
    <property type="entry name" value="ENDOLYTIC MUREIN TRANSGLYCOSYLASE"/>
    <property type="match status" value="1"/>
</dbReference>
<dbReference type="GO" id="GO:0071555">
    <property type="term" value="P:cell wall organization"/>
    <property type="evidence" value="ECO:0007669"/>
    <property type="project" value="UniProtKB-KW"/>
</dbReference>
<keyword evidence="4 7" id="KW-0472">Membrane</keyword>
<keyword evidence="2 7" id="KW-0812">Transmembrane</keyword>
<dbReference type="KEGG" id="har:HEAR1395"/>
<keyword evidence="9" id="KW-1185">Reference proteome</keyword>
<evidence type="ECO:0000256" key="4">
    <source>
        <dbReference type="ARBA" id="ARBA00023136"/>
    </source>
</evidence>
<evidence type="ECO:0000256" key="5">
    <source>
        <dbReference type="ARBA" id="ARBA00023239"/>
    </source>
</evidence>
<evidence type="ECO:0000256" key="2">
    <source>
        <dbReference type="ARBA" id="ARBA00022692"/>
    </source>
</evidence>
<dbReference type="Pfam" id="PF02618">
    <property type="entry name" value="YceG"/>
    <property type="match status" value="1"/>
</dbReference>
<reference evidence="8 9" key="1">
    <citation type="journal article" date="2007" name="PLoS Genet.">
        <title>A tale of two oxidation states: bacterial colonization of arsenic-rich environments.</title>
        <authorList>
            <person name="Muller D."/>
            <person name="Medigue C."/>
            <person name="Koechler S."/>
            <person name="Barbe V."/>
            <person name="Barakat M."/>
            <person name="Talla E."/>
            <person name="Bonnefoy V."/>
            <person name="Krin E."/>
            <person name="Arsene-Ploetze F."/>
            <person name="Carapito C."/>
            <person name="Chandler M."/>
            <person name="Cournoyer B."/>
            <person name="Cruveiller S."/>
            <person name="Dossat C."/>
            <person name="Duval S."/>
            <person name="Heymann M."/>
            <person name="Leize E."/>
            <person name="Lieutaud A."/>
            <person name="Lievremont D."/>
            <person name="Makita Y."/>
            <person name="Mangenot S."/>
            <person name="Nitschke W."/>
            <person name="Ortet P."/>
            <person name="Perdrial N."/>
            <person name="Schoepp B."/>
            <person name="Siguier N."/>
            <person name="Simeonova D.D."/>
            <person name="Rouy Z."/>
            <person name="Segurens B."/>
            <person name="Turlin E."/>
            <person name="Vallenet D."/>
            <person name="Van Dorsselaer A."/>
            <person name="Weiss S."/>
            <person name="Weissenbach J."/>
            <person name="Lett M.C."/>
            <person name="Danchin A."/>
            <person name="Bertin P.N."/>
        </authorList>
    </citation>
    <scope>NUCLEOTIDE SEQUENCE [LARGE SCALE GENOMIC DNA]</scope>
    <source>
        <strain evidence="9">ULPAs1</strain>
    </source>
</reference>
<dbReference type="EMBL" id="CU207211">
    <property type="protein sequence ID" value="CAL61567.1"/>
    <property type="molecule type" value="Genomic_DNA"/>
</dbReference>
<dbReference type="AlphaFoldDB" id="A4G4Y0"/>
<dbReference type="Gene3D" id="3.30.1490.480">
    <property type="entry name" value="Endolytic murein transglycosylase"/>
    <property type="match status" value="1"/>
</dbReference>
<comment type="function">
    <text evidence="7">Functions as a peptidoglycan terminase that cleaves nascent peptidoglycan strands endolytically to terminate their elongation.</text>
</comment>
<dbReference type="HOGENOM" id="CLU_025574_0_2_4"/>
<dbReference type="GO" id="GO:0008932">
    <property type="term" value="F:lytic endotransglycosylase activity"/>
    <property type="evidence" value="ECO:0007669"/>
    <property type="project" value="UniProtKB-UniRule"/>
</dbReference>
<dbReference type="GO" id="GO:0005886">
    <property type="term" value="C:plasma membrane"/>
    <property type="evidence" value="ECO:0007669"/>
    <property type="project" value="UniProtKB-UniRule"/>
</dbReference>
<dbReference type="PANTHER" id="PTHR30518">
    <property type="entry name" value="ENDOLYTIC MUREIN TRANSGLYCOSYLASE"/>
    <property type="match status" value="1"/>
</dbReference>
<dbReference type="STRING" id="204773.HEAR1395"/>
<accession>A4G4Y0</accession>
<proteinExistence type="inferred from homology"/>
<dbReference type="HAMAP" id="MF_02065">
    <property type="entry name" value="MltG"/>
    <property type="match status" value="1"/>
</dbReference>
<dbReference type="eggNOG" id="COG1559">
    <property type="taxonomic scope" value="Bacteria"/>
</dbReference>
<evidence type="ECO:0000256" key="7">
    <source>
        <dbReference type="HAMAP-Rule" id="MF_02065"/>
    </source>
</evidence>
<keyword evidence="1 7" id="KW-1003">Cell membrane</keyword>
<evidence type="ECO:0000313" key="9">
    <source>
        <dbReference type="Proteomes" id="UP000006697"/>
    </source>
</evidence>
<evidence type="ECO:0000313" key="8">
    <source>
        <dbReference type="EMBL" id="CAL61567.1"/>
    </source>
</evidence>
<comment type="catalytic activity">
    <reaction evidence="7">
        <text>a peptidoglycan chain = a peptidoglycan chain with N-acetyl-1,6-anhydromuramyl-[peptide] at the reducing end + a peptidoglycan chain with N-acetylglucosamine at the non-reducing end.</text>
        <dbReference type="EC" id="4.2.2.29"/>
    </reaction>
</comment>
<sequence>MIKKFFTLIILLAIVAAAAFVFWAQQPITRNDQPAIDFTINPGSGVKSSMQQIENAGAPVQPFLMMVLAQVTGNSTKLKAGSYELKPGTTPSRLLTQLVRGEFAQEALTVIEGWTFRQMREVINANPALRHDTAGLSDQDLMARISSDYKTPEGLFYPDTYLFAKNSSDLQIYKQAHNLMLKRLNEAWLARNPSLPYASPYEALIMASIVEKETGKKSERTMIAGVFVNRLKKGMLLQTDPTVIYGMGDSYKGNIRKSDLLTDTPHNTYTRSGLPPTPIALPGMESLHAAMNPAATDAVYFVARGDGSSQFSANLDDHNNAVNKYQRK</sequence>
<organism evidence="8 9">
    <name type="scientific">Herminiimonas arsenicoxydans</name>
    <dbReference type="NCBI Taxonomy" id="204773"/>
    <lineage>
        <taxon>Bacteria</taxon>
        <taxon>Pseudomonadati</taxon>
        <taxon>Pseudomonadota</taxon>
        <taxon>Betaproteobacteria</taxon>
        <taxon>Burkholderiales</taxon>
        <taxon>Oxalobacteraceae</taxon>
        <taxon>Herminiimonas</taxon>
    </lineage>
</organism>
<dbReference type="InterPro" id="IPR003770">
    <property type="entry name" value="MLTG-like"/>
</dbReference>
<dbReference type="NCBIfam" id="TIGR00247">
    <property type="entry name" value="endolytic transglycosylase MltG"/>
    <property type="match status" value="1"/>
</dbReference>
<dbReference type="EC" id="4.2.2.29" evidence="7"/>
<keyword evidence="3 7" id="KW-1133">Transmembrane helix</keyword>
<gene>
    <name evidence="7" type="primary">mltG</name>
    <name evidence="8" type="ordered locus">HEAR1395</name>
</gene>
<protein>
    <recommendedName>
        <fullName evidence="7">Endolytic murein transglycosylase</fullName>
        <ecNumber evidence="7">4.2.2.29</ecNumber>
    </recommendedName>
    <alternativeName>
        <fullName evidence="7">Peptidoglycan lytic transglycosylase</fullName>
    </alternativeName>
    <alternativeName>
        <fullName evidence="7">Peptidoglycan polymerization terminase</fullName>
    </alternativeName>
</protein>